<feature type="binding site" evidence="12">
    <location>
        <position position="119"/>
    </location>
    <ligand>
        <name>[4Fe-4S] cluster</name>
        <dbReference type="ChEBI" id="CHEBI:49883"/>
        <note>4Fe-4S-S-AdoMet</note>
    </ligand>
</feature>
<comment type="caution">
    <text evidence="12">Lacks conserved residue(s) required for the propagation of feature annotation.</text>
</comment>
<dbReference type="SFLD" id="SFLDF00275">
    <property type="entry name" value="adenosine_C2_methyltransferase"/>
    <property type="match status" value="1"/>
</dbReference>
<organism evidence="14 15">
    <name type="scientific">Candidatus Malacoplasma girerdii</name>
    <dbReference type="NCBI Taxonomy" id="1318617"/>
    <lineage>
        <taxon>Bacteria</taxon>
        <taxon>Bacillati</taxon>
        <taxon>Mycoplasmatota</taxon>
        <taxon>Mycoplasmoidales</taxon>
        <taxon>Mycoplasmoidaceae</taxon>
        <taxon>Malacoplasma</taxon>
    </lineage>
</organism>
<keyword evidence="3 12" id="KW-0963">Cytoplasm</keyword>
<dbReference type="GO" id="GO:0005737">
    <property type="term" value="C:cytoplasm"/>
    <property type="evidence" value="ECO:0007669"/>
    <property type="project" value="UniProtKB-SubCell"/>
</dbReference>
<keyword evidence="5 12" id="KW-0489">Methyltransferase</keyword>
<comment type="miscellaneous">
    <text evidence="12">Reaction proceeds by a ping-pong mechanism involving intermediate methylation of a conserved cysteine residue.</text>
</comment>
<feature type="binding site" evidence="12">
    <location>
        <begin position="163"/>
        <end position="164"/>
    </location>
    <ligand>
        <name>S-adenosyl-L-methionine</name>
        <dbReference type="ChEBI" id="CHEBI:59789"/>
    </ligand>
</feature>
<comment type="function">
    <text evidence="12">Specifically methylates position 2 of adenine 2503 in 23S rRNA and position 2 of adenine 37 in tRNAs.</text>
</comment>
<evidence type="ECO:0000256" key="1">
    <source>
        <dbReference type="ARBA" id="ARBA00004496"/>
    </source>
</evidence>
<evidence type="ECO:0000256" key="4">
    <source>
        <dbReference type="ARBA" id="ARBA00022552"/>
    </source>
</evidence>
<evidence type="ECO:0000313" key="14">
    <source>
        <dbReference type="EMBL" id="AIV03452.1"/>
    </source>
</evidence>
<dbReference type="Gene3D" id="3.20.20.70">
    <property type="entry name" value="Aldolase class I"/>
    <property type="match status" value="1"/>
</dbReference>
<dbReference type="PIRSF" id="PIRSF006004">
    <property type="entry name" value="CHP00048"/>
    <property type="match status" value="1"/>
</dbReference>
<dbReference type="CDD" id="cd01335">
    <property type="entry name" value="Radical_SAM"/>
    <property type="match status" value="1"/>
</dbReference>
<proteinExistence type="inferred from homology"/>
<dbReference type="GO" id="GO:0002935">
    <property type="term" value="F:tRNA (adenine(37)-C2)-methyltransferase activity"/>
    <property type="evidence" value="ECO:0007669"/>
    <property type="project" value="UniProtKB-UniRule"/>
</dbReference>
<keyword evidence="4 12" id="KW-0698">rRNA processing</keyword>
<dbReference type="GO" id="GO:0019843">
    <property type="term" value="F:rRNA binding"/>
    <property type="evidence" value="ECO:0007669"/>
    <property type="project" value="UniProtKB-UniRule"/>
</dbReference>
<dbReference type="InterPro" id="IPR027492">
    <property type="entry name" value="RNA_MTrfase_RlmN"/>
</dbReference>
<evidence type="ECO:0000256" key="11">
    <source>
        <dbReference type="ARBA" id="ARBA00023014"/>
    </source>
</evidence>
<comment type="subcellular location">
    <subcellularLocation>
        <location evidence="1 12">Cytoplasm</location>
    </subcellularLocation>
</comment>
<evidence type="ECO:0000256" key="5">
    <source>
        <dbReference type="ARBA" id="ARBA00022603"/>
    </source>
</evidence>
<evidence type="ECO:0000256" key="3">
    <source>
        <dbReference type="ARBA" id="ARBA00022490"/>
    </source>
</evidence>
<comment type="catalytic activity">
    <reaction evidence="12">
        <text>adenosine(2503) in 23S rRNA + 2 reduced [2Fe-2S]-[ferredoxin] + 2 S-adenosyl-L-methionine = 2-methyladenosine(2503) in 23S rRNA + 5'-deoxyadenosine + L-methionine + 2 oxidized [2Fe-2S]-[ferredoxin] + S-adenosyl-L-homocysteine</text>
        <dbReference type="Rhea" id="RHEA:42916"/>
        <dbReference type="Rhea" id="RHEA-COMP:10000"/>
        <dbReference type="Rhea" id="RHEA-COMP:10001"/>
        <dbReference type="Rhea" id="RHEA-COMP:10152"/>
        <dbReference type="Rhea" id="RHEA-COMP:10282"/>
        <dbReference type="ChEBI" id="CHEBI:17319"/>
        <dbReference type="ChEBI" id="CHEBI:33737"/>
        <dbReference type="ChEBI" id="CHEBI:33738"/>
        <dbReference type="ChEBI" id="CHEBI:57844"/>
        <dbReference type="ChEBI" id="CHEBI:57856"/>
        <dbReference type="ChEBI" id="CHEBI:59789"/>
        <dbReference type="ChEBI" id="CHEBI:74411"/>
        <dbReference type="ChEBI" id="CHEBI:74497"/>
        <dbReference type="EC" id="2.1.1.192"/>
    </reaction>
</comment>
<keyword evidence="10 12" id="KW-0408">Iron</keyword>
<accession>A0A097SS68</accession>
<comment type="catalytic activity">
    <reaction evidence="12">
        <text>adenosine(37) in tRNA + 2 reduced [2Fe-2S]-[ferredoxin] + 2 S-adenosyl-L-methionine = 2-methyladenosine(37) in tRNA + 5'-deoxyadenosine + L-methionine + 2 oxidized [2Fe-2S]-[ferredoxin] + S-adenosyl-L-homocysteine</text>
        <dbReference type="Rhea" id="RHEA:43332"/>
        <dbReference type="Rhea" id="RHEA-COMP:10000"/>
        <dbReference type="Rhea" id="RHEA-COMP:10001"/>
        <dbReference type="Rhea" id="RHEA-COMP:10162"/>
        <dbReference type="Rhea" id="RHEA-COMP:10485"/>
        <dbReference type="ChEBI" id="CHEBI:17319"/>
        <dbReference type="ChEBI" id="CHEBI:33737"/>
        <dbReference type="ChEBI" id="CHEBI:33738"/>
        <dbReference type="ChEBI" id="CHEBI:57844"/>
        <dbReference type="ChEBI" id="CHEBI:57856"/>
        <dbReference type="ChEBI" id="CHEBI:59789"/>
        <dbReference type="ChEBI" id="CHEBI:74411"/>
        <dbReference type="ChEBI" id="CHEBI:74497"/>
        <dbReference type="EC" id="2.1.1.192"/>
    </reaction>
</comment>
<dbReference type="SUPFAM" id="SSF102114">
    <property type="entry name" value="Radical SAM enzymes"/>
    <property type="match status" value="1"/>
</dbReference>
<dbReference type="GO" id="GO:0070475">
    <property type="term" value="P:rRNA base methylation"/>
    <property type="evidence" value="ECO:0007669"/>
    <property type="project" value="UniProtKB-UniRule"/>
</dbReference>
<dbReference type="AlphaFoldDB" id="A0A097SS68"/>
<dbReference type="PANTHER" id="PTHR30544">
    <property type="entry name" value="23S RRNA METHYLTRANSFERASE"/>
    <property type="match status" value="1"/>
</dbReference>
<evidence type="ECO:0000259" key="13">
    <source>
        <dbReference type="PROSITE" id="PS51918"/>
    </source>
</evidence>
<comment type="cofactor">
    <cofactor evidence="12">
        <name>[4Fe-4S] cluster</name>
        <dbReference type="ChEBI" id="CHEBI:49883"/>
    </cofactor>
    <text evidence="12">Binds 1 [4Fe-4S] cluster. The cluster is coordinated with 3 cysteines and an exchangeable S-adenosyl-L-methionine.</text>
</comment>
<dbReference type="PROSITE" id="PS51918">
    <property type="entry name" value="RADICAL_SAM"/>
    <property type="match status" value="1"/>
</dbReference>
<dbReference type="STRING" id="1318617.MGM1_0650"/>
<evidence type="ECO:0000256" key="9">
    <source>
        <dbReference type="ARBA" id="ARBA00022723"/>
    </source>
</evidence>
<feature type="binding site" evidence="12">
    <location>
        <position position="195"/>
    </location>
    <ligand>
        <name>S-adenosyl-L-methionine</name>
        <dbReference type="ChEBI" id="CHEBI:59789"/>
    </ligand>
</feature>
<feature type="domain" description="Radical SAM core" evidence="13">
    <location>
        <begin position="98"/>
        <end position="332"/>
    </location>
</feature>
<dbReference type="Pfam" id="PF21016">
    <property type="entry name" value="RlmN_N"/>
    <property type="match status" value="1"/>
</dbReference>
<evidence type="ECO:0000256" key="6">
    <source>
        <dbReference type="ARBA" id="ARBA00022679"/>
    </source>
</evidence>
<feature type="binding site" evidence="12">
    <location>
        <position position="116"/>
    </location>
    <ligand>
        <name>[4Fe-4S] cluster</name>
        <dbReference type="ChEBI" id="CHEBI:49883"/>
        <note>4Fe-4S-S-AdoMet</note>
    </ligand>
</feature>
<dbReference type="NCBIfam" id="TIGR00048">
    <property type="entry name" value="rRNA_mod_RlmN"/>
    <property type="match status" value="1"/>
</dbReference>
<dbReference type="InterPro" id="IPR007197">
    <property type="entry name" value="rSAM"/>
</dbReference>
<dbReference type="GO" id="GO:0030488">
    <property type="term" value="P:tRNA methylation"/>
    <property type="evidence" value="ECO:0007669"/>
    <property type="project" value="UniProtKB-UniRule"/>
</dbReference>
<keyword evidence="7 12" id="KW-0949">S-adenosyl-L-methionine</keyword>
<keyword evidence="15" id="KW-1185">Reference proteome</keyword>
<dbReference type="InterPro" id="IPR004383">
    <property type="entry name" value="rRNA_lsu_MTrfase_RlmN/Cfr"/>
</dbReference>
<dbReference type="GO" id="GO:0070040">
    <property type="term" value="F:rRNA (adenine(2503)-C2-)-methyltransferase activity"/>
    <property type="evidence" value="ECO:0007669"/>
    <property type="project" value="UniProtKB-UniRule"/>
</dbReference>
<feature type="binding site" evidence="12">
    <location>
        <begin position="218"/>
        <end position="220"/>
    </location>
    <ligand>
        <name>S-adenosyl-L-methionine</name>
        <dbReference type="ChEBI" id="CHEBI:59789"/>
    </ligand>
</feature>
<dbReference type="GO" id="GO:0046872">
    <property type="term" value="F:metal ion binding"/>
    <property type="evidence" value="ECO:0007669"/>
    <property type="project" value="UniProtKB-KW"/>
</dbReference>
<dbReference type="InterPro" id="IPR048641">
    <property type="entry name" value="RlmN_N"/>
</dbReference>
<evidence type="ECO:0000256" key="12">
    <source>
        <dbReference type="HAMAP-Rule" id="MF_01849"/>
    </source>
</evidence>
<evidence type="ECO:0000256" key="8">
    <source>
        <dbReference type="ARBA" id="ARBA00022694"/>
    </source>
</evidence>
<dbReference type="InterPro" id="IPR013785">
    <property type="entry name" value="Aldolase_TIM"/>
</dbReference>
<keyword evidence="8 12" id="KW-0819">tRNA processing</keyword>
<feature type="binding site" evidence="12">
    <location>
        <position position="112"/>
    </location>
    <ligand>
        <name>[4Fe-4S] cluster</name>
        <dbReference type="ChEBI" id="CHEBI:49883"/>
        <note>4Fe-4S-S-AdoMet</note>
    </ligand>
</feature>
<dbReference type="FunFam" id="3.20.20.70:FF:000014">
    <property type="entry name" value="Probable dual-specificity RNA methyltransferase RlmN"/>
    <property type="match status" value="1"/>
</dbReference>
<evidence type="ECO:0000256" key="10">
    <source>
        <dbReference type="ARBA" id="ARBA00023004"/>
    </source>
</evidence>
<dbReference type="InterPro" id="IPR058240">
    <property type="entry name" value="rSAM_sf"/>
</dbReference>
<dbReference type="EC" id="2.1.1.192" evidence="12"/>
<keyword evidence="9 12" id="KW-0479">Metal-binding</keyword>
<dbReference type="HAMAP" id="MF_01849">
    <property type="entry name" value="RNA_methyltr_RlmN"/>
    <property type="match status" value="1"/>
</dbReference>
<dbReference type="Proteomes" id="UP000030066">
    <property type="component" value="Chromosome"/>
</dbReference>
<dbReference type="KEGG" id="mgj:MGM1_0650"/>
<comment type="similarity">
    <text evidence="12">Belongs to the radical SAM superfamily. RlmN family.</text>
</comment>
<keyword evidence="11 12" id="KW-0411">Iron-sulfur</keyword>
<dbReference type="eggNOG" id="COG0820">
    <property type="taxonomic scope" value="Bacteria"/>
</dbReference>
<dbReference type="Pfam" id="PF04055">
    <property type="entry name" value="Radical_SAM"/>
    <property type="match status" value="1"/>
</dbReference>
<feature type="binding site" evidence="12">
    <location>
        <position position="294"/>
    </location>
    <ligand>
        <name>S-adenosyl-L-methionine</name>
        <dbReference type="ChEBI" id="CHEBI:59789"/>
    </ligand>
</feature>
<dbReference type="SFLD" id="SFLDG01062">
    <property type="entry name" value="methyltransferase_(Class_A)"/>
    <property type="match status" value="1"/>
</dbReference>
<gene>
    <name evidence="12" type="primary">rlmN</name>
    <name evidence="14" type="ORF">MGM1_0650</name>
</gene>
<dbReference type="Gene3D" id="1.10.150.530">
    <property type="match status" value="1"/>
</dbReference>
<dbReference type="EMBL" id="CP007711">
    <property type="protein sequence ID" value="AIV03452.1"/>
    <property type="molecule type" value="Genomic_DNA"/>
</dbReference>
<dbReference type="PANTHER" id="PTHR30544:SF5">
    <property type="entry name" value="RADICAL SAM CORE DOMAIN-CONTAINING PROTEIN"/>
    <property type="match status" value="1"/>
</dbReference>
<protein>
    <recommendedName>
        <fullName evidence="12">Probable dual-specificity RNA methyltransferase RlmN</fullName>
        <ecNumber evidence="12">2.1.1.192</ecNumber>
    </recommendedName>
    <alternativeName>
        <fullName evidence="12">23S rRNA (adenine(2503)-C(2))-methyltransferase</fullName>
    </alternativeName>
    <alternativeName>
        <fullName evidence="12">23S rRNA m2A2503 methyltransferase</fullName>
    </alternativeName>
    <alternativeName>
        <fullName evidence="12">Ribosomal RNA large subunit methyltransferase N</fullName>
    </alternativeName>
    <alternativeName>
        <fullName evidence="12">tRNA (adenine(37)-C(2))-methyltransferase</fullName>
    </alternativeName>
    <alternativeName>
        <fullName evidence="12">tRNA m2A37 methyltransferase</fullName>
    </alternativeName>
</protein>
<dbReference type="HOGENOM" id="CLU_029101_0_1_14"/>
<feature type="active site" description="Proton acceptor" evidence="12">
    <location>
        <position position="92"/>
    </location>
</feature>
<evidence type="ECO:0000256" key="2">
    <source>
        <dbReference type="ARBA" id="ARBA00022485"/>
    </source>
</evidence>
<keyword evidence="6 12" id="KW-0808">Transferase</keyword>
<keyword evidence="2 12" id="KW-0004">4Fe-4S</keyword>
<dbReference type="SFLD" id="SFLDS00029">
    <property type="entry name" value="Radical_SAM"/>
    <property type="match status" value="1"/>
</dbReference>
<dbReference type="GO" id="GO:0051539">
    <property type="term" value="F:4 iron, 4 sulfur cluster binding"/>
    <property type="evidence" value="ECO:0007669"/>
    <property type="project" value="UniProtKB-UniRule"/>
</dbReference>
<dbReference type="GO" id="GO:0000049">
    <property type="term" value="F:tRNA binding"/>
    <property type="evidence" value="ECO:0007669"/>
    <property type="project" value="UniProtKB-UniRule"/>
</dbReference>
<feature type="active site" description="S-methylcysteine intermediate" evidence="12">
    <location>
        <position position="335"/>
    </location>
</feature>
<name>A0A097SS68_9BACT</name>
<sequence length="346" mass="39557">MKQNVYNFTLKELEEFCVSINAKKFNATQIFEWLYKKDINDFAQMSNIAKTTIPLLNEHLIIDQFKVERIQIDPVDETTKFLFRLSDNNLIETVLMKFNWGYSVCISTEIGCAMGCKFCASGQLKLKRKLTAGEIVTQYVIANQYLHKNKNETIGNIVVMGIGEPFDNYDNLLKALNIFNDPRGIGLGKRKITVSTCGLPEKIIQFAIDQPQAGLAISLHAPNDELRSQLMPINKAYPLKKLFNAVDEYIKLTNGRISFEYIMLEGINDTDECLDQLISLTKNRLCFVNLIAYNPTSHADFKCSKRIEYFKNRLNQFNIITTLRLERGTKIDAACGQLKAKYEKQA</sequence>
<evidence type="ECO:0000313" key="15">
    <source>
        <dbReference type="Proteomes" id="UP000030066"/>
    </source>
</evidence>
<dbReference type="InterPro" id="IPR040072">
    <property type="entry name" value="Methyltransferase_A"/>
</dbReference>
<reference evidence="14 15" key="1">
    <citation type="journal article" date="2014" name="PLoS ONE">
        <title>An emerging Mycoplasma associated with trichomoniasis, vaginal infection and disease.</title>
        <authorList>
            <consortium name="Vaginal Microbiome Consortium"/>
            <person name="Fettweis J.M."/>
            <person name="Serrano M.G."/>
            <person name="Huang B."/>
            <person name="Brooks J.P."/>
            <person name="Glascock A.L."/>
            <person name="Sheth N.U."/>
            <person name="Strauss J.F.III."/>
            <person name="Jefferson K.K."/>
            <person name="Buck G.A."/>
        </authorList>
    </citation>
    <scope>NUCLEOTIDE SEQUENCE [LARGE SCALE GENOMIC DNA]</scope>
    <source>
        <strain evidence="14 15">VCU_M1</strain>
    </source>
</reference>
<evidence type="ECO:0000256" key="7">
    <source>
        <dbReference type="ARBA" id="ARBA00022691"/>
    </source>
</evidence>
<keyword evidence="12" id="KW-1015">Disulfide bond</keyword>